<dbReference type="InterPro" id="IPR000214">
    <property type="entry name" value="Znf_DNA_glyclase/AP_lyase"/>
</dbReference>
<dbReference type="PANTHER" id="PTHR22993:SF9">
    <property type="entry name" value="FORMAMIDOPYRIMIDINE-DNA GLYCOSYLASE"/>
    <property type="match status" value="1"/>
</dbReference>
<dbReference type="Pfam" id="PF06831">
    <property type="entry name" value="H2TH"/>
    <property type="match status" value="1"/>
</dbReference>
<evidence type="ECO:0000256" key="2">
    <source>
        <dbReference type="ARBA" id="ARBA00001947"/>
    </source>
</evidence>
<evidence type="ECO:0000259" key="18">
    <source>
        <dbReference type="PROSITE" id="PS51068"/>
    </source>
</evidence>
<keyword evidence="9" id="KW-0862">Zinc</keyword>
<dbReference type="GO" id="GO:0034039">
    <property type="term" value="F:8-oxo-7,8-dihydroguanine DNA N-glycosylase activity"/>
    <property type="evidence" value="ECO:0007669"/>
    <property type="project" value="TreeGrafter"/>
</dbReference>
<dbReference type="InterPro" id="IPR010979">
    <property type="entry name" value="Ribosomal_uS13-like_H2TH"/>
</dbReference>
<keyword evidence="20" id="KW-1185">Reference proteome</keyword>
<dbReference type="NCBIfam" id="TIGR00577">
    <property type="entry name" value="fpg"/>
    <property type="match status" value="1"/>
</dbReference>
<keyword evidence="5" id="KW-0479">Metal-binding</keyword>
<dbReference type="FunFam" id="1.10.8.50:FF:000003">
    <property type="entry name" value="Formamidopyrimidine-DNA glycosylase"/>
    <property type="match status" value="1"/>
</dbReference>
<dbReference type="PROSITE" id="PS51068">
    <property type="entry name" value="FPG_CAT"/>
    <property type="match status" value="1"/>
</dbReference>
<evidence type="ECO:0000256" key="6">
    <source>
        <dbReference type="ARBA" id="ARBA00022763"/>
    </source>
</evidence>
<evidence type="ECO:0000256" key="12">
    <source>
        <dbReference type="ARBA" id="ARBA00023239"/>
    </source>
</evidence>
<comment type="cofactor">
    <cofactor evidence="2">
        <name>Zn(2+)</name>
        <dbReference type="ChEBI" id="CHEBI:29105"/>
    </cofactor>
</comment>
<sequence length="267" mass="30310">MPELPEMETYRILLSHNIINKTITDVEINRDKSINKHVKDFTSHVQGKTITRINRRAKHLIFELSSGQNLLLHLMLGGWMFLGNVSNAPDRTKQVILSFGDLKLYFIGLRLGYLHLLSNEELGETLADLGPEPFDLSAEDFEKMISKKKGALKPLLVNQKFIAGIGNCYSDEICYEANLNPFEKANDLSEEQTKSLYGAIKPVLTKAIELGGYMDNPMYEGDKKTGGYNDNRLVYEREGQNCFRCGTEIERVESSAIKSFYCPKCQR</sequence>
<evidence type="ECO:0000256" key="8">
    <source>
        <dbReference type="ARBA" id="ARBA00022801"/>
    </source>
</evidence>
<evidence type="ECO:0000256" key="13">
    <source>
        <dbReference type="ARBA" id="ARBA00023268"/>
    </source>
</evidence>
<keyword evidence="8" id="KW-0378">Hydrolase</keyword>
<evidence type="ECO:0000256" key="7">
    <source>
        <dbReference type="ARBA" id="ARBA00022771"/>
    </source>
</evidence>
<dbReference type="GO" id="GO:0003684">
    <property type="term" value="F:damaged DNA binding"/>
    <property type="evidence" value="ECO:0007669"/>
    <property type="project" value="InterPro"/>
</dbReference>
<comment type="subunit">
    <text evidence="4">Monomer.</text>
</comment>
<dbReference type="GO" id="GO:0003690">
    <property type="term" value="F:double-stranded DNA binding"/>
    <property type="evidence" value="ECO:0007669"/>
    <property type="project" value="UniProtKB-ARBA"/>
</dbReference>
<feature type="domain" description="FPG-type" evidence="17">
    <location>
        <begin position="233"/>
        <end position="267"/>
    </location>
</feature>
<proteinExistence type="inferred from homology"/>
<feature type="domain" description="Formamidopyrimidine-DNA glycosylase catalytic" evidence="18">
    <location>
        <begin position="2"/>
        <end position="106"/>
    </location>
</feature>
<comment type="similarity">
    <text evidence="3">Belongs to the FPG family.</text>
</comment>
<keyword evidence="12" id="KW-0456">Lyase</keyword>
<dbReference type="SUPFAM" id="SSF46946">
    <property type="entry name" value="S13-like H2TH domain"/>
    <property type="match status" value="1"/>
</dbReference>
<keyword evidence="6" id="KW-0227">DNA damage</keyword>
<protein>
    <submittedName>
        <fullName evidence="19">DNA-formamidopyrimidine glycosylase</fullName>
    </submittedName>
</protein>
<evidence type="ECO:0000256" key="5">
    <source>
        <dbReference type="ARBA" id="ARBA00022723"/>
    </source>
</evidence>
<evidence type="ECO:0000256" key="9">
    <source>
        <dbReference type="ARBA" id="ARBA00022833"/>
    </source>
</evidence>
<evidence type="ECO:0000256" key="3">
    <source>
        <dbReference type="ARBA" id="ARBA00009409"/>
    </source>
</evidence>
<dbReference type="STRING" id="255247.ABE41_011530"/>
<dbReference type="SMART" id="SM00898">
    <property type="entry name" value="Fapy_DNA_glyco"/>
    <property type="match status" value="1"/>
</dbReference>
<evidence type="ECO:0000256" key="11">
    <source>
        <dbReference type="ARBA" id="ARBA00023204"/>
    </source>
</evidence>
<evidence type="ECO:0000256" key="4">
    <source>
        <dbReference type="ARBA" id="ARBA00011245"/>
    </source>
</evidence>
<dbReference type="KEGG" id="far:ABE41_011530"/>
<keyword evidence="7 16" id="KW-0863">Zinc-finger</keyword>
<reference evidence="19 20" key="1">
    <citation type="submission" date="2016-08" db="EMBL/GenBank/DDBJ databases">
        <title>Complete genome sequence of Fictibacillus arsenicus G25-54, a strain with toxicity to nematodes and a potential arsenic-resistance activity.</title>
        <authorList>
            <person name="Zheng Z."/>
        </authorList>
    </citation>
    <scope>NUCLEOTIDE SEQUENCE [LARGE SCALE GENOMIC DNA]</scope>
    <source>
        <strain evidence="19 20">G25-54</strain>
    </source>
</reference>
<dbReference type="RefSeq" id="WP_066290314.1">
    <property type="nucleotide sequence ID" value="NZ_CP016761.1"/>
</dbReference>
<dbReference type="Gene3D" id="3.20.190.10">
    <property type="entry name" value="MutM-like, N-terminal"/>
    <property type="match status" value="1"/>
</dbReference>
<dbReference type="AlphaFoldDB" id="A0A1B1Z5D3"/>
<dbReference type="GO" id="GO:0140078">
    <property type="term" value="F:class I DNA-(apurinic or apyrimidinic site) endonuclease activity"/>
    <property type="evidence" value="ECO:0007669"/>
    <property type="project" value="UniProtKB-EC"/>
</dbReference>
<dbReference type="Proteomes" id="UP000077412">
    <property type="component" value="Chromosome"/>
</dbReference>
<dbReference type="SUPFAM" id="SSF81624">
    <property type="entry name" value="N-terminal domain of MutM-like DNA repair proteins"/>
    <property type="match status" value="1"/>
</dbReference>
<dbReference type="Pfam" id="PF01149">
    <property type="entry name" value="Fapy_DNA_glyco"/>
    <property type="match status" value="1"/>
</dbReference>
<dbReference type="InterPro" id="IPR015886">
    <property type="entry name" value="H2TH_FPG"/>
</dbReference>
<dbReference type="Gene3D" id="1.10.8.50">
    <property type="match status" value="1"/>
</dbReference>
<gene>
    <name evidence="19" type="ORF">ABE41_011530</name>
</gene>
<dbReference type="OrthoDB" id="9800855at2"/>
<accession>A0A1B1Z5D3</accession>
<evidence type="ECO:0000256" key="1">
    <source>
        <dbReference type="ARBA" id="ARBA00001668"/>
    </source>
</evidence>
<dbReference type="GO" id="GO:0008270">
    <property type="term" value="F:zinc ion binding"/>
    <property type="evidence" value="ECO:0007669"/>
    <property type="project" value="UniProtKB-KW"/>
</dbReference>
<dbReference type="InterPro" id="IPR012319">
    <property type="entry name" value="FPG_cat"/>
</dbReference>
<evidence type="ECO:0000256" key="10">
    <source>
        <dbReference type="ARBA" id="ARBA00023125"/>
    </source>
</evidence>
<dbReference type="GO" id="GO:0006284">
    <property type="term" value="P:base-excision repair"/>
    <property type="evidence" value="ECO:0007669"/>
    <property type="project" value="InterPro"/>
</dbReference>
<evidence type="ECO:0000256" key="16">
    <source>
        <dbReference type="PROSITE-ProRule" id="PRU00391"/>
    </source>
</evidence>
<evidence type="ECO:0000313" key="19">
    <source>
        <dbReference type="EMBL" id="ANX12640.1"/>
    </source>
</evidence>
<keyword evidence="10" id="KW-0238">DNA-binding</keyword>
<dbReference type="InterPro" id="IPR020629">
    <property type="entry name" value="FPG_Glyclase"/>
</dbReference>
<evidence type="ECO:0000256" key="14">
    <source>
        <dbReference type="ARBA" id="ARBA00023295"/>
    </source>
</evidence>
<evidence type="ECO:0000313" key="20">
    <source>
        <dbReference type="Proteomes" id="UP000077412"/>
    </source>
</evidence>
<dbReference type="EMBL" id="CP016761">
    <property type="protein sequence ID" value="ANX12640.1"/>
    <property type="molecule type" value="Genomic_DNA"/>
</dbReference>
<dbReference type="PROSITE" id="PS51066">
    <property type="entry name" value="ZF_FPG_2"/>
    <property type="match status" value="1"/>
</dbReference>
<name>A0A1B1Z5D3_9BACL</name>
<comment type="catalytic activity">
    <reaction evidence="15">
        <text>2'-deoxyribonucleotide-(2'-deoxyribose 5'-phosphate)-2'-deoxyribonucleotide-DNA = a 3'-end 2'-deoxyribonucleotide-(2,3-dehydro-2,3-deoxyribose 5'-phosphate)-DNA + a 5'-end 5'-phospho-2'-deoxyribonucleoside-DNA + H(+)</text>
        <dbReference type="Rhea" id="RHEA:66592"/>
        <dbReference type="Rhea" id="RHEA-COMP:13180"/>
        <dbReference type="Rhea" id="RHEA-COMP:16897"/>
        <dbReference type="Rhea" id="RHEA-COMP:17067"/>
        <dbReference type="ChEBI" id="CHEBI:15378"/>
        <dbReference type="ChEBI" id="CHEBI:136412"/>
        <dbReference type="ChEBI" id="CHEBI:157695"/>
        <dbReference type="ChEBI" id="CHEBI:167181"/>
        <dbReference type="EC" id="4.2.99.18"/>
    </reaction>
</comment>
<comment type="catalytic activity">
    <reaction evidence="1">
        <text>Hydrolysis of DNA containing ring-opened 7-methylguanine residues, releasing 2,6-diamino-4-hydroxy-5-(N-methyl)formamidopyrimidine.</text>
        <dbReference type="EC" id="3.2.2.23"/>
    </reaction>
</comment>
<dbReference type="SUPFAM" id="SSF57716">
    <property type="entry name" value="Glucocorticoid receptor-like (DNA-binding domain)"/>
    <property type="match status" value="1"/>
</dbReference>
<keyword evidence="13" id="KW-0511">Multifunctional enzyme</keyword>
<keyword evidence="11" id="KW-0234">DNA repair</keyword>
<dbReference type="PANTHER" id="PTHR22993">
    <property type="entry name" value="FORMAMIDOPYRIMIDINE-DNA GLYCOSYLASE"/>
    <property type="match status" value="1"/>
</dbReference>
<evidence type="ECO:0000256" key="15">
    <source>
        <dbReference type="ARBA" id="ARBA00044632"/>
    </source>
</evidence>
<dbReference type="SMART" id="SM01232">
    <property type="entry name" value="H2TH"/>
    <property type="match status" value="1"/>
</dbReference>
<evidence type="ECO:0000259" key="17">
    <source>
        <dbReference type="PROSITE" id="PS51066"/>
    </source>
</evidence>
<keyword evidence="14" id="KW-0326">Glycosidase</keyword>
<dbReference type="InterPro" id="IPR035937">
    <property type="entry name" value="FPG_N"/>
</dbReference>
<organism evidence="19 20">
    <name type="scientific">Fictibacillus arsenicus</name>
    <dbReference type="NCBI Taxonomy" id="255247"/>
    <lineage>
        <taxon>Bacteria</taxon>
        <taxon>Bacillati</taxon>
        <taxon>Bacillota</taxon>
        <taxon>Bacilli</taxon>
        <taxon>Bacillales</taxon>
        <taxon>Fictibacillaceae</taxon>
        <taxon>Fictibacillus</taxon>
    </lineage>
</organism>